<dbReference type="Proteomes" id="UP001516400">
    <property type="component" value="Unassembled WGS sequence"/>
</dbReference>
<name>A0ABD2P5X1_9CUCU</name>
<comment type="caution">
    <text evidence="1">The sequence shown here is derived from an EMBL/GenBank/DDBJ whole genome shotgun (WGS) entry which is preliminary data.</text>
</comment>
<evidence type="ECO:0000313" key="1">
    <source>
        <dbReference type="EMBL" id="KAL3286136.1"/>
    </source>
</evidence>
<accession>A0ABD2P5X1</accession>
<reference evidence="1 2" key="1">
    <citation type="journal article" date="2021" name="BMC Biol.">
        <title>Horizontally acquired antibacterial genes associated with adaptive radiation of ladybird beetles.</title>
        <authorList>
            <person name="Li H.S."/>
            <person name="Tang X.F."/>
            <person name="Huang Y.H."/>
            <person name="Xu Z.Y."/>
            <person name="Chen M.L."/>
            <person name="Du X.Y."/>
            <person name="Qiu B.Y."/>
            <person name="Chen P.T."/>
            <person name="Zhang W."/>
            <person name="Slipinski A."/>
            <person name="Escalona H.E."/>
            <person name="Waterhouse R.M."/>
            <person name="Zwick A."/>
            <person name="Pang H."/>
        </authorList>
    </citation>
    <scope>NUCLEOTIDE SEQUENCE [LARGE SCALE GENOMIC DNA]</scope>
    <source>
        <strain evidence="1">SYSU2018</strain>
    </source>
</reference>
<organism evidence="1 2">
    <name type="scientific">Cryptolaemus montrouzieri</name>
    <dbReference type="NCBI Taxonomy" id="559131"/>
    <lineage>
        <taxon>Eukaryota</taxon>
        <taxon>Metazoa</taxon>
        <taxon>Ecdysozoa</taxon>
        <taxon>Arthropoda</taxon>
        <taxon>Hexapoda</taxon>
        <taxon>Insecta</taxon>
        <taxon>Pterygota</taxon>
        <taxon>Neoptera</taxon>
        <taxon>Endopterygota</taxon>
        <taxon>Coleoptera</taxon>
        <taxon>Polyphaga</taxon>
        <taxon>Cucujiformia</taxon>
        <taxon>Coccinelloidea</taxon>
        <taxon>Coccinellidae</taxon>
        <taxon>Scymninae</taxon>
        <taxon>Scymnini</taxon>
        <taxon>Cryptolaemus</taxon>
    </lineage>
</organism>
<gene>
    <name evidence="1" type="ORF">HHI36_000648</name>
</gene>
<protein>
    <submittedName>
        <fullName evidence="1">Uncharacterized protein</fullName>
    </submittedName>
</protein>
<evidence type="ECO:0000313" key="2">
    <source>
        <dbReference type="Proteomes" id="UP001516400"/>
    </source>
</evidence>
<dbReference type="AlphaFoldDB" id="A0ABD2P5X1"/>
<sequence length="126" mass="13963">MILNNKTLLFEEDKQEGAIDQTITITLFSRGQIVRISQRCGFNKKAQFGILHTAVSSAIPFFLILFTNGSNTLESTRLGIDHSKSGIISPKISINRHHPNDSSKINKKRRSLLGVIDPTITAIFVA</sequence>
<proteinExistence type="predicted"/>
<keyword evidence="2" id="KW-1185">Reference proteome</keyword>
<dbReference type="EMBL" id="JABFTP020000185">
    <property type="protein sequence ID" value="KAL3286136.1"/>
    <property type="molecule type" value="Genomic_DNA"/>
</dbReference>